<dbReference type="Proteomes" id="UP001163798">
    <property type="component" value="Unassembled WGS sequence"/>
</dbReference>
<protein>
    <submittedName>
        <fullName evidence="2">Uncharacterized protein</fullName>
    </submittedName>
</protein>
<feature type="compositionally biased region" description="Basic and acidic residues" evidence="1">
    <location>
        <begin position="1"/>
        <end position="11"/>
    </location>
</feature>
<evidence type="ECO:0000313" key="3">
    <source>
        <dbReference type="Proteomes" id="UP001163798"/>
    </source>
</evidence>
<evidence type="ECO:0000313" key="2">
    <source>
        <dbReference type="EMBL" id="KAJ3787843.1"/>
    </source>
</evidence>
<gene>
    <name evidence="2" type="ORF">GGU10DRAFT_414509</name>
</gene>
<name>A0AA38KG75_9AGAR</name>
<proteinExistence type="predicted"/>
<comment type="caution">
    <text evidence="2">The sequence shown here is derived from an EMBL/GenBank/DDBJ whole genome shotgun (WGS) entry which is preliminary data.</text>
</comment>
<sequence>MSNATPEERSQNVDPTDSQWSSQATVALTAYGLRTVNGNLSESSQPLPVVAYSAVSFPFLATYATMLTDYELNSLRPIFSRADLLELEETVQDYLGTSLIEIDTFLSRRIYFTNFCLPPFNMDYLDPIGYKDKTELSMITNRYLQFPRNPTRVTLFVPAPPELYPPGEYEQLCHDEEGICTSGSEYFVCWGLWIIALDTNYQGTLEQYNQMPISARVPCEGFSRFYGPHDTMSDPERLLVRYTFTRFLP</sequence>
<accession>A0AA38KG75</accession>
<keyword evidence="3" id="KW-1185">Reference proteome</keyword>
<dbReference type="EMBL" id="MU793284">
    <property type="protein sequence ID" value="KAJ3787843.1"/>
    <property type="molecule type" value="Genomic_DNA"/>
</dbReference>
<feature type="region of interest" description="Disordered" evidence="1">
    <location>
        <begin position="1"/>
        <end position="20"/>
    </location>
</feature>
<dbReference type="AlphaFoldDB" id="A0AA38KG75"/>
<evidence type="ECO:0000256" key="1">
    <source>
        <dbReference type="SAM" id="MobiDB-lite"/>
    </source>
</evidence>
<organism evidence="2 3">
    <name type="scientific">Lentinula aff. detonsa</name>
    <dbReference type="NCBI Taxonomy" id="2804958"/>
    <lineage>
        <taxon>Eukaryota</taxon>
        <taxon>Fungi</taxon>
        <taxon>Dikarya</taxon>
        <taxon>Basidiomycota</taxon>
        <taxon>Agaricomycotina</taxon>
        <taxon>Agaricomycetes</taxon>
        <taxon>Agaricomycetidae</taxon>
        <taxon>Agaricales</taxon>
        <taxon>Marasmiineae</taxon>
        <taxon>Omphalotaceae</taxon>
        <taxon>Lentinula</taxon>
    </lineage>
</organism>
<reference evidence="2" key="1">
    <citation type="submission" date="2022-08" db="EMBL/GenBank/DDBJ databases">
        <authorList>
            <consortium name="DOE Joint Genome Institute"/>
            <person name="Min B."/>
            <person name="Riley R."/>
            <person name="Sierra-Patev S."/>
            <person name="Naranjo-Ortiz M."/>
            <person name="Looney B."/>
            <person name="Konkel Z."/>
            <person name="Slot J.C."/>
            <person name="Sakamoto Y."/>
            <person name="Steenwyk J.L."/>
            <person name="Rokas A."/>
            <person name="Carro J."/>
            <person name="Camarero S."/>
            <person name="Ferreira P."/>
            <person name="Molpeceres G."/>
            <person name="Ruiz-Duenas F.J."/>
            <person name="Serrano A."/>
            <person name="Henrissat B."/>
            <person name="Drula E."/>
            <person name="Hughes K.W."/>
            <person name="Mata J.L."/>
            <person name="Ishikawa N.K."/>
            <person name="Vargas-Isla R."/>
            <person name="Ushijima S."/>
            <person name="Smith C.A."/>
            <person name="Ahrendt S."/>
            <person name="Andreopoulos W."/>
            <person name="He G."/>
            <person name="Labutti K."/>
            <person name="Lipzen A."/>
            <person name="Ng V."/>
            <person name="Sandor L."/>
            <person name="Barry K."/>
            <person name="Martinez A.T."/>
            <person name="Xiao Y."/>
            <person name="Gibbons J.G."/>
            <person name="Terashima K."/>
            <person name="Hibbett D.S."/>
            <person name="Grigoriev I.V."/>
        </authorList>
    </citation>
    <scope>NUCLEOTIDE SEQUENCE</scope>
    <source>
        <strain evidence="2">TFB10291</strain>
    </source>
</reference>